<accession>A0ABQ7YPC6</accession>
<feature type="region of interest" description="Disordered" evidence="4">
    <location>
        <begin position="1"/>
        <end position="31"/>
    </location>
</feature>
<dbReference type="EMBL" id="JAGKQM010000017">
    <property type="protein sequence ID" value="KAH0868905.1"/>
    <property type="molecule type" value="Genomic_DNA"/>
</dbReference>
<organism evidence="7 8">
    <name type="scientific">Brassica napus</name>
    <name type="common">Rape</name>
    <dbReference type="NCBI Taxonomy" id="3708"/>
    <lineage>
        <taxon>Eukaryota</taxon>
        <taxon>Viridiplantae</taxon>
        <taxon>Streptophyta</taxon>
        <taxon>Embryophyta</taxon>
        <taxon>Tracheophyta</taxon>
        <taxon>Spermatophyta</taxon>
        <taxon>Magnoliopsida</taxon>
        <taxon>eudicotyledons</taxon>
        <taxon>Gunneridae</taxon>
        <taxon>Pentapetalae</taxon>
        <taxon>rosids</taxon>
        <taxon>malvids</taxon>
        <taxon>Brassicales</taxon>
        <taxon>Brassicaceae</taxon>
        <taxon>Brassiceae</taxon>
        <taxon>Brassica</taxon>
    </lineage>
</organism>
<dbReference type="SUPFAM" id="SSF52540">
    <property type="entry name" value="P-loop containing nucleoside triphosphate hydrolases"/>
    <property type="match status" value="1"/>
</dbReference>
<dbReference type="Gene3D" id="2.10.110.10">
    <property type="entry name" value="Cysteine Rich Protein"/>
    <property type="match status" value="2"/>
</dbReference>
<dbReference type="Pfam" id="PF00931">
    <property type="entry name" value="NB-ARC"/>
    <property type="match status" value="1"/>
</dbReference>
<proteinExistence type="predicted"/>
<dbReference type="InterPro" id="IPR045218">
    <property type="entry name" value="DA1-like"/>
</dbReference>
<gene>
    <name evidence="7" type="ORF">HID58_075927</name>
</gene>
<dbReference type="PROSITE" id="PS51153">
    <property type="entry name" value="RPW8"/>
    <property type="match status" value="1"/>
</dbReference>
<dbReference type="InterPro" id="IPR027417">
    <property type="entry name" value="P-loop_NTPase"/>
</dbReference>
<evidence type="ECO:0000256" key="3">
    <source>
        <dbReference type="PROSITE-ProRule" id="PRU00125"/>
    </source>
</evidence>
<evidence type="ECO:0000259" key="6">
    <source>
        <dbReference type="PROSITE" id="PS51153"/>
    </source>
</evidence>
<dbReference type="PANTHER" id="PTHR24209:SF28">
    <property type="entry name" value="PROTEIN DA1-RELATED 4-RELATED"/>
    <property type="match status" value="1"/>
</dbReference>
<dbReference type="SMART" id="SM00132">
    <property type="entry name" value="LIM"/>
    <property type="match status" value="2"/>
</dbReference>
<dbReference type="InterPro" id="IPR008808">
    <property type="entry name" value="Powdery_mildew-R_dom"/>
</dbReference>
<keyword evidence="8" id="KW-1185">Reference proteome</keyword>
<dbReference type="InterPro" id="IPR002182">
    <property type="entry name" value="NB-ARC"/>
</dbReference>
<dbReference type="InterPro" id="IPR022087">
    <property type="entry name" value="DA1-like_dom"/>
</dbReference>
<dbReference type="InterPro" id="IPR001781">
    <property type="entry name" value="Znf_LIM"/>
</dbReference>
<dbReference type="CDD" id="cd09396">
    <property type="entry name" value="LIM_DA1"/>
    <property type="match status" value="2"/>
</dbReference>
<comment type="caution">
    <text evidence="7">The sequence shown here is derived from an EMBL/GenBank/DDBJ whole genome shotgun (WGS) entry which is preliminary data.</text>
</comment>
<feature type="compositionally biased region" description="Basic and acidic residues" evidence="4">
    <location>
        <begin position="252"/>
        <end position="262"/>
    </location>
</feature>
<feature type="compositionally biased region" description="Basic and acidic residues" evidence="4">
    <location>
        <begin position="141"/>
        <end position="157"/>
    </location>
</feature>
<keyword evidence="3" id="KW-0440">LIM domain</keyword>
<dbReference type="Pfam" id="PF12315">
    <property type="entry name" value="DA1-like"/>
    <property type="match status" value="3"/>
</dbReference>
<feature type="region of interest" description="Disordered" evidence="4">
    <location>
        <begin position="765"/>
        <end position="785"/>
    </location>
</feature>
<reference evidence="7 8" key="1">
    <citation type="submission" date="2021-05" db="EMBL/GenBank/DDBJ databases">
        <title>Genome Assembly of Synthetic Allotetraploid Brassica napus Reveals Homoeologous Exchanges between Subgenomes.</title>
        <authorList>
            <person name="Davis J.T."/>
        </authorList>
    </citation>
    <scope>NUCLEOTIDE SEQUENCE [LARGE SCALE GENOMIC DNA]</scope>
    <source>
        <strain evidence="8">cv. Da-Ae</strain>
        <tissue evidence="7">Seedling</tissue>
    </source>
</reference>
<feature type="region of interest" description="Disordered" evidence="4">
    <location>
        <begin position="355"/>
        <end position="396"/>
    </location>
</feature>
<evidence type="ECO:0000313" key="8">
    <source>
        <dbReference type="Proteomes" id="UP000824890"/>
    </source>
</evidence>
<sequence>MCWKVGPQKKFSLSSRQTDSSVAVSSPHEEKKRKGKSFLKILGCKRNPKAMSLGIFFRVSNNHHLTHEWSSGLALGGKAAQIGERKKKKMWCLSCLKPSTSEDPFEAEIDLALAVSREEADIQEAKQLASALQESSRLQKKHEDEQKKRTTELEKDAQIARAFQYDERDNNSALEDEKHEQPAKIAAESFQDKGKIKQFEEQVKNDEQVAQDLQNRFNKMAYEESLGLHVLDDKDEHLAKTAKSSKEKRKSKQFEEQVKSDEQVAQDLQNLLSEMPYKESARLHDNSVLGNEDEQFPKTVGRSLKVKGKEKILEDEQVKKDEELAARVHERLNMHVNKDEELALVLQESLNMVEPPPRPRIEEHKSIPRRAALDREEQLAKERSKEKGKGKQIEDEQVKKDEQLAVIVQESLNMVEPPEEKSNISSSRAPMDEDEQRIIWESLKGKGLITQSEDEVEDVGKLVEANPPPPRCGGCYYEIEHERSVDVLGVLWHPKCLICGACHNPIAIHEVETHVSNLRGKFHKNCYRRYCYVCQEKVKIRMFNEHPFWKERYCPDHDSDGTHKCFSCERLEPRETNFVELDDGRRLCLECMDSAVMDTYEVQPLHFEIREFFEGLNMKIEREFPFLLVEKQALNKAEEEEKIDNQDGVVTRGICLSEEQIVTSVSKGPKLGPNKQLIGKTTESQKVVSGCPVTAILILYGLPRLLTGYILAHEMMHAYLRLNGCRNLNTVMEEGICQVLGHMWLETQTYATIDAAASSSSSAAAAESSSSSSRTPSEANAGKKGEWSEFEKKLVEFCKNQIETDESAAYGDGFRKVDHMPQGYPQRDSSPGLKKTTDDPSFKVLYQQPFSFSSWLFVLEEYGHMNPPRCMCGGCNSEIEHGRSVDMKKFHQHPFWEERYCPAYESDGTPKCSSCERLEPMGTNYVKLSDALNKAEVEEKIDYQYEVITRGICLSEAQTIITSVSKRPRMGPHNQLIDMVTDSQRVVRDCEVTAILILYGLPRLMTGYILAHEMMHAYLRLNRYRNLNTVIEEGICQIETDDSPVYGVGFRKVNKMVSNSSLKETLEIIHPGLTLSNHYQVPLFILFFLLWIYLAHEMMHAYLRLNSSSFHTPAATASKTGACSDFEKKLVDFCKNQIETDDSPVYGAALGAPFSVIFNLLMEEVMKVKDFKPISRDLLSIMQRLVPIINKIESMSQGSGPSEGELNFLFETMKRAEDMVSKCSRVKWYSIGEKTWYTRKIKEINRDFLRFFDHVLPLIQYKNLSSLSTKIDILTDTLKGSAELFVVPQPETVTIFWLLRPLRELKKMLLEDHVVTVVVSAPSACGKTMLVSKLCHDADVRGKFKQIFFITVSKAPNVSLIVQRFLQHTGREANDFADNLDARLCIQQLLPQLGESGPILLVLDDVWPEDESLLDTFLIQLPDYKILVTSRSEFLRFGPTYSLEPLIDEDVKNLFMDCTPHPNCLTCAKRNDILLKIGGGCNYLLPAANPPCSSICNGCDSEIEHERPVNVLGVLWHRECFCCDACHIPIAIHEVSNSRGKFHKSCYNRYCYVCEEKVKVKKLQQHHFWEGKYCPAHESDGTPKCCSCERLEVSLPLKKQNTVKGDAKKEKETKPMGMNYVMLGDGRWLCLECMESAVMDTYEVQPLHFEIREFFEGLNMKIEKEFHLLLVEKEALKKAEEKEKIDSQHGVVIRGICLSENQIVTSVSERPPMGQNKQPIGLVTESQMVVSECEVTAILVLYGLPRLLTGYILAHEMMHAYLRLDGYTNLNKVLEEGICQVLGHMWLESQTYASTDASKKRECAGFERKLVEFLKNKIETDGSPVYGAGFRKVNHAVGSSSLQETLKEIRRWG</sequence>
<evidence type="ECO:0000256" key="2">
    <source>
        <dbReference type="ARBA" id="ARBA00022833"/>
    </source>
</evidence>
<evidence type="ECO:0000256" key="1">
    <source>
        <dbReference type="ARBA" id="ARBA00022723"/>
    </source>
</evidence>
<evidence type="ECO:0000313" key="7">
    <source>
        <dbReference type="EMBL" id="KAH0868905.1"/>
    </source>
</evidence>
<feature type="compositionally biased region" description="Basic and acidic residues" evidence="4">
    <location>
        <begin position="357"/>
        <end position="396"/>
    </location>
</feature>
<evidence type="ECO:0000259" key="5">
    <source>
        <dbReference type="PROSITE" id="PS50023"/>
    </source>
</evidence>
<dbReference type="PROSITE" id="PS50023">
    <property type="entry name" value="LIM_DOMAIN_2"/>
    <property type="match status" value="2"/>
</dbReference>
<feature type="region of interest" description="Disordered" evidence="4">
    <location>
        <begin position="813"/>
        <end position="836"/>
    </location>
</feature>
<dbReference type="Proteomes" id="UP000824890">
    <property type="component" value="Unassembled WGS sequence"/>
</dbReference>
<dbReference type="Gene3D" id="3.40.50.300">
    <property type="entry name" value="P-loop containing nucleotide triphosphate hydrolases"/>
    <property type="match status" value="1"/>
</dbReference>
<feature type="domain" description="LIM zinc-binding" evidence="5">
    <location>
        <begin position="1494"/>
        <end position="1561"/>
    </location>
</feature>
<feature type="region of interest" description="Disordered" evidence="4">
    <location>
        <begin position="164"/>
        <end position="183"/>
    </location>
</feature>
<name>A0ABQ7YPC6_BRANA</name>
<feature type="compositionally biased region" description="Polar residues" evidence="4">
    <location>
        <begin position="11"/>
        <end position="24"/>
    </location>
</feature>
<feature type="domain" description="RPW8" evidence="6">
    <location>
        <begin position="1138"/>
        <end position="1290"/>
    </location>
</feature>
<evidence type="ECO:0000256" key="4">
    <source>
        <dbReference type="SAM" id="MobiDB-lite"/>
    </source>
</evidence>
<dbReference type="Pfam" id="PF05659">
    <property type="entry name" value="RPW8"/>
    <property type="match status" value="1"/>
</dbReference>
<keyword evidence="2 3" id="KW-0862">Zinc</keyword>
<feature type="region of interest" description="Disordered" evidence="4">
    <location>
        <begin position="240"/>
        <end position="262"/>
    </location>
</feature>
<protein>
    <recommendedName>
        <fullName evidence="9">LIM zinc-binding domain-containing protein</fullName>
    </recommendedName>
</protein>
<feature type="domain" description="LIM zinc-binding" evidence="5">
    <location>
        <begin position="470"/>
        <end position="541"/>
    </location>
</feature>
<feature type="region of interest" description="Disordered" evidence="4">
    <location>
        <begin position="131"/>
        <end position="157"/>
    </location>
</feature>
<dbReference type="PANTHER" id="PTHR24209">
    <property type="entry name" value="PROTEIN DA1-RELATED 2"/>
    <property type="match status" value="1"/>
</dbReference>
<feature type="compositionally biased region" description="Basic and acidic residues" evidence="4">
    <location>
        <begin position="164"/>
        <end position="182"/>
    </location>
</feature>
<dbReference type="PROSITE" id="PS00478">
    <property type="entry name" value="LIM_DOMAIN_1"/>
    <property type="match status" value="2"/>
</dbReference>
<dbReference type="Pfam" id="PF00412">
    <property type="entry name" value="LIM"/>
    <property type="match status" value="2"/>
</dbReference>
<keyword evidence="1 3" id="KW-0479">Metal-binding</keyword>
<evidence type="ECO:0008006" key="9">
    <source>
        <dbReference type="Google" id="ProtNLM"/>
    </source>
</evidence>